<dbReference type="GO" id="GO:0042274">
    <property type="term" value="P:ribosomal small subunit biogenesis"/>
    <property type="evidence" value="ECO:0007669"/>
    <property type="project" value="TreeGrafter"/>
</dbReference>
<dbReference type="SMART" id="SM00363">
    <property type="entry name" value="S4"/>
    <property type="match status" value="1"/>
</dbReference>
<evidence type="ECO:0000256" key="7">
    <source>
        <dbReference type="HAMAP-Rule" id="MF_01306"/>
    </source>
</evidence>
<dbReference type="PROSITE" id="PS50889">
    <property type="entry name" value="S4"/>
    <property type="match status" value="1"/>
</dbReference>
<evidence type="ECO:0000313" key="12">
    <source>
        <dbReference type="EMBL" id="KXB30020.1"/>
    </source>
</evidence>
<dbReference type="InterPro" id="IPR001912">
    <property type="entry name" value="Ribosomal_uS4_N"/>
</dbReference>
<protein>
    <recommendedName>
        <fullName evidence="6 7">Small ribosomal subunit protein uS4</fullName>
    </recommendedName>
</protein>
<dbReference type="Pfam" id="PF00163">
    <property type="entry name" value="Ribosomal_S4"/>
    <property type="match status" value="1"/>
</dbReference>
<evidence type="ECO:0000256" key="8">
    <source>
        <dbReference type="RuleBase" id="RU003699"/>
    </source>
</evidence>
<dbReference type="EMBL" id="LODL01000021">
    <property type="protein sequence ID" value="KXB30020.1"/>
    <property type="molecule type" value="Genomic_DNA"/>
</dbReference>
<dbReference type="InterPro" id="IPR018079">
    <property type="entry name" value="Ribosomal_uS4_CS"/>
</dbReference>
<dbReference type="FunFam" id="3.10.290.10:FF:000001">
    <property type="entry name" value="30S ribosomal protein S4"/>
    <property type="match status" value="1"/>
</dbReference>
<evidence type="ECO:0000256" key="9">
    <source>
        <dbReference type="SAM" id="MobiDB-lite"/>
    </source>
</evidence>
<keyword evidence="2 7" id="KW-0699">rRNA-binding</keyword>
<comment type="function">
    <text evidence="7">One of the primary rRNA binding proteins, it binds directly to 16S rRNA where it nucleates assembly of the body of the 30S subunit.</text>
</comment>
<dbReference type="PANTHER" id="PTHR11831:SF4">
    <property type="entry name" value="SMALL RIBOSOMAL SUBUNIT PROTEIN US4M"/>
    <property type="match status" value="1"/>
</dbReference>
<dbReference type="STRING" id="281362.AT959_11555"/>
<dbReference type="RefSeq" id="WP_066883238.1">
    <property type="nucleotide sequence ID" value="NZ_LODL01000021.1"/>
</dbReference>
<dbReference type="Proteomes" id="UP000070186">
    <property type="component" value="Unassembled WGS sequence"/>
</dbReference>
<dbReference type="InterPro" id="IPR005709">
    <property type="entry name" value="Ribosomal_uS4_bac-type"/>
</dbReference>
<keyword evidence="13" id="KW-1185">Reference proteome</keyword>
<dbReference type="InterPro" id="IPR036986">
    <property type="entry name" value="S4_RNA-bd_sf"/>
</dbReference>
<feature type="domain" description="RNA-binding S4" evidence="10">
    <location>
        <begin position="94"/>
        <end position="158"/>
    </location>
</feature>
<dbReference type="InterPro" id="IPR002942">
    <property type="entry name" value="S4_RNA-bd"/>
</dbReference>
<keyword evidence="4 7" id="KW-0689">Ribosomal protein</keyword>
<dbReference type="GO" id="GO:0019843">
    <property type="term" value="F:rRNA binding"/>
    <property type="evidence" value="ECO:0007669"/>
    <property type="project" value="UniProtKB-UniRule"/>
</dbReference>
<gene>
    <name evidence="7" type="primary">rpsD</name>
    <name evidence="12" type="ORF">AT959_11555</name>
</gene>
<comment type="caution">
    <text evidence="12">The sequence shown here is derived from an EMBL/GenBank/DDBJ whole genome shotgun (WGS) entry which is preliminary data.</text>
</comment>
<dbReference type="CDD" id="cd00165">
    <property type="entry name" value="S4"/>
    <property type="match status" value="1"/>
</dbReference>
<dbReference type="NCBIfam" id="TIGR01017">
    <property type="entry name" value="rpsD_bact"/>
    <property type="match status" value="1"/>
</dbReference>
<comment type="similarity">
    <text evidence="1 7 8">Belongs to the universal ribosomal protein uS4 family.</text>
</comment>
<evidence type="ECO:0000256" key="5">
    <source>
        <dbReference type="ARBA" id="ARBA00023274"/>
    </source>
</evidence>
<dbReference type="Pfam" id="PF01479">
    <property type="entry name" value="S4"/>
    <property type="match status" value="1"/>
</dbReference>
<comment type="subunit">
    <text evidence="7">Part of the 30S ribosomal subunit. Contacts protein S5. The interaction surface between S4 and S5 is involved in control of translational fidelity.</text>
</comment>
<name>A0A133XGE4_9RHOO</name>
<dbReference type="GO" id="GO:0006412">
    <property type="term" value="P:translation"/>
    <property type="evidence" value="ECO:0007669"/>
    <property type="project" value="UniProtKB-UniRule"/>
</dbReference>
<dbReference type="InterPro" id="IPR022801">
    <property type="entry name" value="Ribosomal_uS4"/>
</dbReference>
<dbReference type="PANTHER" id="PTHR11831">
    <property type="entry name" value="30S 40S RIBOSOMAL PROTEIN"/>
    <property type="match status" value="1"/>
</dbReference>
<dbReference type="Gene3D" id="3.10.290.10">
    <property type="entry name" value="RNA-binding S4 domain"/>
    <property type="match status" value="1"/>
</dbReference>
<comment type="function">
    <text evidence="7">With S5 and S12 plays an important role in translational accuracy.</text>
</comment>
<dbReference type="SMART" id="SM01390">
    <property type="entry name" value="Ribosomal_S4"/>
    <property type="match status" value="1"/>
</dbReference>
<dbReference type="Gene3D" id="1.10.1050.10">
    <property type="entry name" value="Ribosomal Protein S4 Delta 41, Chain A, domain 1"/>
    <property type="match status" value="1"/>
</dbReference>
<evidence type="ECO:0000256" key="2">
    <source>
        <dbReference type="ARBA" id="ARBA00022730"/>
    </source>
</evidence>
<evidence type="ECO:0000256" key="6">
    <source>
        <dbReference type="ARBA" id="ARBA00035254"/>
    </source>
</evidence>
<evidence type="ECO:0000259" key="11">
    <source>
        <dbReference type="SMART" id="SM01390"/>
    </source>
</evidence>
<reference evidence="12 13" key="1">
    <citation type="submission" date="2015-12" db="EMBL/GenBank/DDBJ databases">
        <title>Nitrous oxide reduction kinetics distinguish bacteria harboring typical versus atypical NosZ.</title>
        <authorList>
            <person name="Yoon S."/>
            <person name="Nissen S."/>
            <person name="Park D."/>
            <person name="Sanford R.A."/>
            <person name="Loeffler F.E."/>
        </authorList>
    </citation>
    <scope>NUCLEOTIDE SEQUENCE [LARGE SCALE GENOMIC DNA]</scope>
    <source>
        <strain evidence="12 13">ATCC BAA-841</strain>
    </source>
</reference>
<keyword evidence="3 7" id="KW-0694">RNA-binding</keyword>
<keyword evidence="5 7" id="KW-0687">Ribonucleoprotein</keyword>
<evidence type="ECO:0000259" key="10">
    <source>
        <dbReference type="SMART" id="SM00363"/>
    </source>
</evidence>
<dbReference type="NCBIfam" id="NF003717">
    <property type="entry name" value="PRK05327.1"/>
    <property type="match status" value="1"/>
</dbReference>
<dbReference type="SUPFAM" id="SSF55174">
    <property type="entry name" value="Alpha-L RNA-binding motif"/>
    <property type="match status" value="1"/>
</dbReference>
<evidence type="ECO:0000256" key="3">
    <source>
        <dbReference type="ARBA" id="ARBA00022884"/>
    </source>
</evidence>
<accession>A0A133XGE4</accession>
<evidence type="ECO:0000256" key="4">
    <source>
        <dbReference type="ARBA" id="ARBA00022980"/>
    </source>
</evidence>
<dbReference type="PROSITE" id="PS00632">
    <property type="entry name" value="RIBOSOMAL_S4"/>
    <property type="match status" value="1"/>
</dbReference>
<dbReference type="AlphaFoldDB" id="A0A133XGE4"/>
<evidence type="ECO:0000256" key="1">
    <source>
        <dbReference type="ARBA" id="ARBA00007465"/>
    </source>
</evidence>
<feature type="domain" description="Small ribosomal subunit protein uS4 N-terminal" evidence="11">
    <location>
        <begin position="3"/>
        <end position="93"/>
    </location>
</feature>
<proteinExistence type="inferred from homology"/>
<organism evidence="12 13">
    <name type="scientific">Dechloromonas denitrificans</name>
    <dbReference type="NCBI Taxonomy" id="281362"/>
    <lineage>
        <taxon>Bacteria</taxon>
        <taxon>Pseudomonadati</taxon>
        <taxon>Pseudomonadota</taxon>
        <taxon>Betaproteobacteria</taxon>
        <taxon>Rhodocyclales</taxon>
        <taxon>Azonexaceae</taxon>
        <taxon>Dechloromonas</taxon>
    </lineage>
</organism>
<feature type="region of interest" description="Disordered" evidence="9">
    <location>
        <begin position="22"/>
        <end position="46"/>
    </location>
</feature>
<dbReference type="GO" id="GO:0003735">
    <property type="term" value="F:structural constituent of ribosome"/>
    <property type="evidence" value="ECO:0007669"/>
    <property type="project" value="InterPro"/>
</dbReference>
<evidence type="ECO:0000313" key="13">
    <source>
        <dbReference type="Proteomes" id="UP000070186"/>
    </source>
</evidence>
<dbReference type="GO" id="GO:0015935">
    <property type="term" value="C:small ribosomal subunit"/>
    <property type="evidence" value="ECO:0007669"/>
    <property type="project" value="InterPro"/>
</dbReference>
<dbReference type="HAMAP" id="MF_01306_B">
    <property type="entry name" value="Ribosomal_uS4_B"/>
    <property type="match status" value="1"/>
</dbReference>
<sequence length="205" mass="22850">MSRYTGPRLKVLRALGIDLPGLSRKSMQERPQPPGQHGARKLSSRKSEFGLQLMEKQKLRYNYGLSEGQLRRVVLDAKKHRGATGDKLVELLERRLDNLVFRAGFAPTIPAARQLVSHGHIALNGRRVTIPSIRIRVGDAFGPTEAGRQLAAVRATLDDPALERPEWIALDSTTLTARLSHLPDGSSAPFPLDLQRIVEYYATRM</sequence>